<sequence>MLFKLSYRNVKRSMKDYSIYFLTLALGVCIFYIFNSLESQTIMMDLSQNKKSYVELISKTISAVSVFVSFVLGFLIIYANNFIIKRRNKEFGIYMTLGISKNKISFMLFYETLIIGILSLAVGIFIGTFLSQGLASVTASMFEVNMTKYKFVFSKESAFKSILYFGITFILVMLLNFKVLSKYNLIDLINSGKNNEKLKTNNLILSVFLFVISIICLSIAYKLILENQLINISNNKFKISIALGIVGTFLFFRALAGFLIKATQSSKNYYLKNLNAFTLRQLNSKINTHYISLSIICIMLFVAIGMSSSAISIKNAIEKTSKIQTPYDMTITKDVNDEKDVNDKDLNDSLKGLGMDINKYSDEFVNYNLYDSKVEFSSMFKDTNDNFLKQQMKILEKFNNPIMKLSSYNKLREMQGKEKVQIKEKEVVLLTDMNQLKPAIEEYIKENDNIRIDKEDFKICKNYECMPIETGVMGMNFVVFVIDDKYVENFNEIRNYVSLNYNGNKEDIENKIVNEFEHLEKDSKQYDELGISPYSRTMAFENNMGISSVFLYVGIYIGVVFLISSAAVLALSQLSGANESLGRYKVLKKLGVSTTMINKSIFIQVLLYFILPISLALVHSIFGIKVANNVVAIFGDYDTVGNNIFVIGTILLVYTVYFVMTYKNYKRIVNK</sequence>
<dbReference type="Proteomes" id="UP001301012">
    <property type="component" value="Unassembled WGS sequence"/>
</dbReference>
<feature type="transmembrane region" description="Helical" evidence="6">
    <location>
        <begin position="162"/>
        <end position="181"/>
    </location>
</feature>
<accession>A0ABT7E706</accession>
<feature type="transmembrane region" description="Helical" evidence="6">
    <location>
        <begin position="241"/>
        <end position="260"/>
    </location>
</feature>
<evidence type="ECO:0000256" key="3">
    <source>
        <dbReference type="ARBA" id="ARBA00022692"/>
    </source>
</evidence>
<dbReference type="PANTHER" id="PTHR46795:SF3">
    <property type="entry name" value="ABC TRANSPORTER PERMEASE"/>
    <property type="match status" value="1"/>
</dbReference>
<keyword evidence="4 6" id="KW-1133">Transmembrane helix</keyword>
<evidence type="ECO:0000256" key="6">
    <source>
        <dbReference type="PIRNR" id="PIRNR018968"/>
    </source>
</evidence>
<feature type="transmembrane region" description="Helical" evidence="6">
    <location>
        <begin position="549"/>
        <end position="571"/>
    </location>
</feature>
<proteinExistence type="inferred from homology"/>
<feature type="transmembrane region" description="Helical" evidence="6">
    <location>
        <begin position="605"/>
        <end position="624"/>
    </location>
</feature>
<dbReference type="InterPro" id="IPR003838">
    <property type="entry name" value="ABC3_permease_C"/>
</dbReference>
<name>A0ABT7E706_9FIRM</name>
<dbReference type="RefSeq" id="WP_284131679.1">
    <property type="nucleotide sequence ID" value="NZ_JASKYM010000001.1"/>
</dbReference>
<evidence type="ECO:0000313" key="9">
    <source>
        <dbReference type="Proteomes" id="UP001301012"/>
    </source>
</evidence>
<feature type="transmembrane region" description="Helical" evidence="6">
    <location>
        <begin position="104"/>
        <end position="130"/>
    </location>
</feature>
<dbReference type="InterPro" id="IPR052536">
    <property type="entry name" value="ABC-4_Integral_Memb_Prot"/>
</dbReference>
<keyword evidence="2 6" id="KW-1003">Cell membrane</keyword>
<feature type="transmembrane region" description="Helical" evidence="6">
    <location>
        <begin position="20"/>
        <end position="37"/>
    </location>
</feature>
<feature type="transmembrane region" description="Helical" evidence="6">
    <location>
        <begin position="57"/>
        <end position="83"/>
    </location>
</feature>
<dbReference type="PIRSF" id="PIRSF018968">
    <property type="entry name" value="ABC_permease_BceB"/>
    <property type="match status" value="1"/>
</dbReference>
<keyword evidence="9" id="KW-1185">Reference proteome</keyword>
<evidence type="ECO:0000259" key="7">
    <source>
        <dbReference type="Pfam" id="PF02687"/>
    </source>
</evidence>
<dbReference type="InterPro" id="IPR027022">
    <property type="entry name" value="ABC_permease_BceB-typ"/>
</dbReference>
<feature type="transmembrane region" description="Helical" evidence="6">
    <location>
        <begin position="290"/>
        <end position="313"/>
    </location>
</feature>
<organism evidence="8 9">
    <name type="scientific">Romboutsia sedimentorum</name>
    <dbReference type="NCBI Taxonomy" id="1368474"/>
    <lineage>
        <taxon>Bacteria</taxon>
        <taxon>Bacillati</taxon>
        <taxon>Bacillota</taxon>
        <taxon>Clostridia</taxon>
        <taxon>Peptostreptococcales</taxon>
        <taxon>Peptostreptococcaceae</taxon>
        <taxon>Romboutsia</taxon>
    </lineage>
</organism>
<evidence type="ECO:0000256" key="2">
    <source>
        <dbReference type="ARBA" id="ARBA00022475"/>
    </source>
</evidence>
<keyword evidence="6" id="KW-0813">Transport</keyword>
<keyword evidence="5 6" id="KW-0472">Membrane</keyword>
<protein>
    <submittedName>
        <fullName evidence="8">ABC transporter permease</fullName>
    </submittedName>
</protein>
<comment type="similarity">
    <text evidence="6">Belongs to the ABC-4 integral membrane protein family.</text>
</comment>
<evidence type="ECO:0000313" key="8">
    <source>
        <dbReference type="EMBL" id="MDK2562715.1"/>
    </source>
</evidence>
<feature type="transmembrane region" description="Helical" evidence="6">
    <location>
        <begin position="202"/>
        <end position="221"/>
    </location>
</feature>
<evidence type="ECO:0000256" key="5">
    <source>
        <dbReference type="ARBA" id="ARBA00023136"/>
    </source>
</evidence>
<keyword evidence="3 6" id="KW-0812">Transmembrane</keyword>
<dbReference type="EMBL" id="JASKYM010000001">
    <property type="protein sequence ID" value="MDK2562715.1"/>
    <property type="molecule type" value="Genomic_DNA"/>
</dbReference>
<feature type="domain" description="ABC3 transporter permease C-terminal" evidence="7">
    <location>
        <begin position="557"/>
        <end position="657"/>
    </location>
</feature>
<comment type="subcellular location">
    <subcellularLocation>
        <location evidence="1 6">Cell membrane</location>
        <topology evidence="1 6">Multi-pass membrane protein</topology>
    </subcellularLocation>
</comment>
<reference evidence="8 9" key="1">
    <citation type="submission" date="2023-05" db="EMBL/GenBank/DDBJ databases">
        <title>Rombocin, a short stable natural nisin variant, displays selective antimicrobial activity against Listeria monocytogenes and employs dual mode of action to kill target bacterial strains.</title>
        <authorList>
            <person name="Wambui J."/>
            <person name="Stephan R."/>
            <person name="Kuipers O.P."/>
        </authorList>
    </citation>
    <scope>NUCLEOTIDE SEQUENCE [LARGE SCALE GENOMIC DNA]</scope>
    <source>
        <strain evidence="8 9">RC002</strain>
    </source>
</reference>
<evidence type="ECO:0000256" key="4">
    <source>
        <dbReference type="ARBA" id="ARBA00022989"/>
    </source>
</evidence>
<comment type="caution">
    <text evidence="8">The sequence shown here is derived from an EMBL/GenBank/DDBJ whole genome shotgun (WGS) entry which is preliminary data.</text>
</comment>
<dbReference type="Pfam" id="PF02687">
    <property type="entry name" value="FtsX"/>
    <property type="match status" value="2"/>
</dbReference>
<evidence type="ECO:0000256" key="1">
    <source>
        <dbReference type="ARBA" id="ARBA00004651"/>
    </source>
</evidence>
<feature type="domain" description="ABC3 transporter permease C-terminal" evidence="7">
    <location>
        <begin position="63"/>
        <end position="175"/>
    </location>
</feature>
<gene>
    <name evidence="8" type="ORF">QOZ84_04065</name>
</gene>
<feature type="transmembrane region" description="Helical" evidence="6">
    <location>
        <begin position="644"/>
        <end position="662"/>
    </location>
</feature>
<dbReference type="PANTHER" id="PTHR46795">
    <property type="entry name" value="ABC TRANSPORTER PERMEASE-RELATED-RELATED"/>
    <property type="match status" value="1"/>
</dbReference>